<gene>
    <name evidence="2" type="ORF">F2P56_019443</name>
</gene>
<keyword evidence="1" id="KW-0175">Coiled coil</keyword>
<proteinExistence type="predicted"/>
<dbReference type="Gramene" id="Jr08_22590_p1">
    <property type="protein sequence ID" value="cds.Jr08_22590_p1"/>
    <property type="gene ID" value="Jr08_22590"/>
</dbReference>
<name>A0A834CK90_JUGRE</name>
<organism evidence="2 3">
    <name type="scientific">Juglans regia</name>
    <name type="common">English walnut</name>
    <dbReference type="NCBI Taxonomy" id="51240"/>
    <lineage>
        <taxon>Eukaryota</taxon>
        <taxon>Viridiplantae</taxon>
        <taxon>Streptophyta</taxon>
        <taxon>Embryophyta</taxon>
        <taxon>Tracheophyta</taxon>
        <taxon>Spermatophyta</taxon>
        <taxon>Magnoliopsida</taxon>
        <taxon>eudicotyledons</taxon>
        <taxon>Gunneridae</taxon>
        <taxon>Pentapetalae</taxon>
        <taxon>rosids</taxon>
        <taxon>fabids</taxon>
        <taxon>Fagales</taxon>
        <taxon>Juglandaceae</taxon>
        <taxon>Juglans</taxon>
    </lineage>
</organism>
<dbReference type="PANTHER" id="PTHR33070">
    <property type="entry name" value="OS06G0725500 PROTEIN"/>
    <property type="match status" value="1"/>
</dbReference>
<dbReference type="GO" id="GO:0048364">
    <property type="term" value="P:root development"/>
    <property type="evidence" value="ECO:0007669"/>
    <property type="project" value="InterPro"/>
</dbReference>
<reference evidence="2" key="1">
    <citation type="submission" date="2015-10" db="EMBL/GenBank/DDBJ databases">
        <authorList>
            <person name="Martinez-Garcia P.J."/>
            <person name="Crepeau M.W."/>
            <person name="Puiu D."/>
            <person name="Gonzalez-Ibeas D."/>
            <person name="Whalen J."/>
            <person name="Stevens K."/>
            <person name="Paul R."/>
            <person name="Butterfield T."/>
            <person name="Britton M."/>
            <person name="Reagan R."/>
            <person name="Chakraborty S."/>
            <person name="Walawage S.L."/>
            <person name="Vasquez-Gross H.A."/>
            <person name="Cardeno C."/>
            <person name="Famula R."/>
            <person name="Pratt K."/>
            <person name="Kuruganti S."/>
            <person name="Aradhya M.K."/>
            <person name="Leslie C.A."/>
            <person name="Dandekar A.M."/>
            <person name="Salzberg S.L."/>
            <person name="Wegrzyn J.L."/>
            <person name="Langley C.H."/>
            <person name="Neale D.B."/>
        </authorList>
    </citation>
    <scope>NUCLEOTIDE SEQUENCE</scope>
    <source>
        <tissue evidence="2">Leaves</tissue>
    </source>
</reference>
<evidence type="ECO:0000256" key="1">
    <source>
        <dbReference type="SAM" id="Coils"/>
    </source>
</evidence>
<dbReference type="AlphaFoldDB" id="A0A834CK90"/>
<dbReference type="EMBL" id="LIHL02000008">
    <property type="protein sequence ID" value="KAF5463539.1"/>
    <property type="molecule type" value="Genomic_DNA"/>
</dbReference>
<reference evidence="2" key="2">
    <citation type="submission" date="2020-03" db="EMBL/GenBank/DDBJ databases">
        <title>Walnut 2.0.</title>
        <authorList>
            <person name="Marrano A."/>
            <person name="Britton M."/>
            <person name="Zimin A.V."/>
            <person name="Zaini P.A."/>
            <person name="Workman R."/>
            <person name="Puiu D."/>
            <person name="Bianco L."/>
            <person name="Allen B.J."/>
            <person name="Troggio M."/>
            <person name="Leslie C.A."/>
            <person name="Timp W."/>
            <person name="Dendekar A."/>
            <person name="Salzberg S.L."/>
            <person name="Neale D.B."/>
        </authorList>
    </citation>
    <scope>NUCLEOTIDE SEQUENCE</scope>
    <source>
        <tissue evidence="2">Leaves</tissue>
    </source>
</reference>
<comment type="caution">
    <text evidence="2">The sequence shown here is derived from an EMBL/GenBank/DDBJ whole genome shotgun (WGS) entry which is preliminary data.</text>
</comment>
<sequence length="373" mass="41629">MAGKYQVRSISLPSRSHPSTVRLEEELNRLKIREETSTLTSESICKGLVGLEELYRCVDDLLNMASTQQVLSQLQHEKYVEELLDGSVRLLDICGITRDAMLQIREHVQVLQSALRRRKGDSSIESSINSYTCFRKKMKKDAKKLIAALKQMESKCGASPILDLDHHLSAVIRVLREVCLMNVSTFQSLLMFLTTPVSKPISGWSLVSKLMHKSVIACEEKQEKVNEMEVVDAALSTLCRSYASSKGADPEKAQSAKKRLEDLEISIEELENSLESHEFIRFLNRGIVEEYLFIYHSCGYTLARLLGLNILEGATGQGQGPCPLLAKSVDHGVGRGFFSVRKDAVEGVSLVRTTSSVLALIAPRSIQEAPMQW</sequence>
<accession>A0A834CK90</accession>
<protein>
    <submittedName>
        <fullName evidence="2">Uncharacterized protein</fullName>
    </submittedName>
</protein>
<evidence type="ECO:0000313" key="3">
    <source>
        <dbReference type="Proteomes" id="UP000619265"/>
    </source>
</evidence>
<feature type="coiled-coil region" evidence="1">
    <location>
        <begin position="253"/>
        <end position="280"/>
    </location>
</feature>
<evidence type="ECO:0000313" key="2">
    <source>
        <dbReference type="EMBL" id="KAF5463539.1"/>
    </source>
</evidence>
<dbReference type="PANTHER" id="PTHR33070:SF109">
    <property type="entry name" value="DOMAIN PROTEIN, PUTATIVE (DUF241)-RELATED"/>
    <property type="match status" value="1"/>
</dbReference>
<dbReference type="Pfam" id="PF03087">
    <property type="entry name" value="BPS1"/>
    <property type="match status" value="1"/>
</dbReference>
<dbReference type="Proteomes" id="UP000619265">
    <property type="component" value="Unassembled WGS sequence"/>
</dbReference>
<dbReference type="InterPro" id="IPR004320">
    <property type="entry name" value="BPS1_pln"/>
</dbReference>
<dbReference type="GO" id="GO:0048367">
    <property type="term" value="P:shoot system development"/>
    <property type="evidence" value="ECO:0007669"/>
    <property type="project" value="InterPro"/>
</dbReference>